<evidence type="ECO:0000256" key="4">
    <source>
        <dbReference type="ARBA" id="ARBA00022795"/>
    </source>
</evidence>
<proteinExistence type="inferred from homology"/>
<evidence type="ECO:0000256" key="1">
    <source>
        <dbReference type="ARBA" id="ARBA00005322"/>
    </source>
</evidence>
<keyword evidence="6" id="KW-0804">Transcription</keyword>
<dbReference type="NCBIfam" id="TIGR03824">
    <property type="entry name" value="FlgM_jcvi"/>
    <property type="match status" value="1"/>
</dbReference>
<feature type="region of interest" description="Disordered" evidence="7">
    <location>
        <begin position="1"/>
        <end position="37"/>
    </location>
</feature>
<evidence type="ECO:0000256" key="7">
    <source>
        <dbReference type="SAM" id="MobiDB-lite"/>
    </source>
</evidence>
<evidence type="ECO:0000256" key="2">
    <source>
        <dbReference type="ARBA" id="ARBA00017823"/>
    </source>
</evidence>
<keyword evidence="3" id="KW-0678">Repressor</keyword>
<keyword evidence="9" id="KW-0282">Flagellum</keyword>
<organism evidence="9 10">
    <name type="scientific">Marinicrinis sediminis</name>
    <dbReference type="NCBI Taxonomy" id="1652465"/>
    <lineage>
        <taxon>Bacteria</taxon>
        <taxon>Bacillati</taxon>
        <taxon>Bacillota</taxon>
        <taxon>Bacilli</taxon>
        <taxon>Bacillales</taxon>
        <taxon>Paenibacillaceae</taxon>
    </lineage>
</organism>
<dbReference type="InterPro" id="IPR031316">
    <property type="entry name" value="FlgM_C"/>
</dbReference>
<keyword evidence="10" id="KW-1185">Reference proteome</keyword>
<sequence>MKINDVHRTGAVQRYQNQKAGTEGQATGKKGKAKDSLQISEAAKELLQVRGSEHANRSEKMEALKEAVQSGQYQVDAEKVAEKMLQYFKNPYRN</sequence>
<name>A0ABW5RBM4_9BACL</name>
<dbReference type="InterPro" id="IPR035890">
    <property type="entry name" value="Anti-sigma-28_factor_FlgM_sf"/>
</dbReference>
<evidence type="ECO:0000259" key="8">
    <source>
        <dbReference type="Pfam" id="PF04316"/>
    </source>
</evidence>
<evidence type="ECO:0000313" key="9">
    <source>
        <dbReference type="EMBL" id="MFD2671994.1"/>
    </source>
</evidence>
<comment type="caution">
    <text evidence="9">The sequence shown here is derived from an EMBL/GenBank/DDBJ whole genome shotgun (WGS) entry which is preliminary data.</text>
</comment>
<dbReference type="SUPFAM" id="SSF101498">
    <property type="entry name" value="Anti-sigma factor FlgM"/>
    <property type="match status" value="1"/>
</dbReference>
<keyword evidence="5" id="KW-0805">Transcription regulation</keyword>
<evidence type="ECO:0000256" key="3">
    <source>
        <dbReference type="ARBA" id="ARBA00022491"/>
    </source>
</evidence>
<gene>
    <name evidence="9" type="primary">flgM</name>
    <name evidence="9" type="ORF">ACFSUC_10295</name>
</gene>
<feature type="domain" description="Anti-sigma-28 factor FlgM C-terminal" evidence="8">
    <location>
        <begin position="35"/>
        <end position="86"/>
    </location>
</feature>
<evidence type="ECO:0000256" key="5">
    <source>
        <dbReference type="ARBA" id="ARBA00023015"/>
    </source>
</evidence>
<dbReference type="InterPro" id="IPR007412">
    <property type="entry name" value="FlgM"/>
</dbReference>
<dbReference type="Proteomes" id="UP001597497">
    <property type="component" value="Unassembled WGS sequence"/>
</dbReference>
<dbReference type="Pfam" id="PF04316">
    <property type="entry name" value="FlgM"/>
    <property type="match status" value="1"/>
</dbReference>
<protein>
    <recommendedName>
        <fullName evidence="2">Negative regulator of flagellin synthesis</fullName>
    </recommendedName>
</protein>
<keyword evidence="9" id="KW-0969">Cilium</keyword>
<evidence type="ECO:0000256" key="6">
    <source>
        <dbReference type="ARBA" id="ARBA00023163"/>
    </source>
</evidence>
<comment type="similarity">
    <text evidence="1">Belongs to the FlgM family.</text>
</comment>
<keyword evidence="4" id="KW-1005">Bacterial flagellum biogenesis</keyword>
<accession>A0ABW5RBM4</accession>
<dbReference type="EMBL" id="JBHUMM010000023">
    <property type="protein sequence ID" value="MFD2671994.1"/>
    <property type="molecule type" value="Genomic_DNA"/>
</dbReference>
<reference evidence="10" key="1">
    <citation type="journal article" date="2019" name="Int. J. Syst. Evol. Microbiol.">
        <title>The Global Catalogue of Microorganisms (GCM) 10K type strain sequencing project: providing services to taxonomists for standard genome sequencing and annotation.</title>
        <authorList>
            <consortium name="The Broad Institute Genomics Platform"/>
            <consortium name="The Broad Institute Genome Sequencing Center for Infectious Disease"/>
            <person name="Wu L."/>
            <person name="Ma J."/>
        </authorList>
    </citation>
    <scope>NUCLEOTIDE SEQUENCE [LARGE SCALE GENOMIC DNA]</scope>
    <source>
        <strain evidence="10">KCTC 33676</strain>
    </source>
</reference>
<evidence type="ECO:0000313" key="10">
    <source>
        <dbReference type="Proteomes" id="UP001597497"/>
    </source>
</evidence>
<keyword evidence="9" id="KW-0966">Cell projection</keyword>
<dbReference type="RefSeq" id="WP_379929477.1">
    <property type="nucleotide sequence ID" value="NZ_JBHUMM010000023.1"/>
</dbReference>